<evidence type="ECO:0000259" key="7">
    <source>
        <dbReference type="Pfam" id="PF02687"/>
    </source>
</evidence>
<keyword evidence="5 6" id="KW-0472">Membrane</keyword>
<dbReference type="Proteomes" id="UP000248987">
    <property type="component" value="Unassembled WGS sequence"/>
</dbReference>
<keyword evidence="4 6" id="KW-1133">Transmembrane helix</keyword>
<evidence type="ECO:0000259" key="8">
    <source>
        <dbReference type="Pfam" id="PF12704"/>
    </source>
</evidence>
<dbReference type="GO" id="GO:0005886">
    <property type="term" value="C:plasma membrane"/>
    <property type="evidence" value="ECO:0007669"/>
    <property type="project" value="UniProtKB-SubCell"/>
</dbReference>
<protein>
    <submittedName>
        <fullName evidence="9">Putative ABC transport system permease protein</fullName>
    </submittedName>
</protein>
<keyword evidence="2" id="KW-1003">Cell membrane</keyword>
<feature type="transmembrane region" description="Helical" evidence="6">
    <location>
        <begin position="691"/>
        <end position="713"/>
    </location>
</feature>
<evidence type="ECO:0000313" key="9">
    <source>
        <dbReference type="EMBL" id="RAJ20953.1"/>
    </source>
</evidence>
<dbReference type="Pfam" id="PF12704">
    <property type="entry name" value="MacB_PCD"/>
    <property type="match status" value="1"/>
</dbReference>
<feature type="transmembrane region" description="Helical" evidence="6">
    <location>
        <begin position="740"/>
        <end position="759"/>
    </location>
</feature>
<feature type="transmembrane region" description="Helical" evidence="6">
    <location>
        <begin position="283"/>
        <end position="302"/>
    </location>
</feature>
<dbReference type="EMBL" id="QLLQ01000013">
    <property type="protein sequence ID" value="RAJ20953.1"/>
    <property type="molecule type" value="Genomic_DNA"/>
</dbReference>
<comment type="subcellular location">
    <subcellularLocation>
        <location evidence="1">Cell membrane</location>
        <topology evidence="1">Multi-pass membrane protein</topology>
    </subcellularLocation>
</comment>
<dbReference type="PANTHER" id="PTHR30572">
    <property type="entry name" value="MEMBRANE COMPONENT OF TRANSPORTER-RELATED"/>
    <property type="match status" value="1"/>
</dbReference>
<feature type="transmembrane region" description="Helical" evidence="6">
    <location>
        <begin position="774"/>
        <end position="797"/>
    </location>
</feature>
<feature type="transmembrane region" description="Helical" evidence="6">
    <location>
        <begin position="422"/>
        <end position="441"/>
    </location>
</feature>
<evidence type="ECO:0000256" key="1">
    <source>
        <dbReference type="ARBA" id="ARBA00004651"/>
    </source>
</evidence>
<dbReference type="RefSeq" id="WP_111625949.1">
    <property type="nucleotide sequence ID" value="NZ_QLLQ01000013.1"/>
</dbReference>
<keyword evidence="3 6" id="KW-0812">Transmembrane</keyword>
<evidence type="ECO:0000256" key="4">
    <source>
        <dbReference type="ARBA" id="ARBA00022989"/>
    </source>
</evidence>
<name>A0A327RZU6_9FLAO</name>
<dbReference type="Pfam" id="PF02687">
    <property type="entry name" value="FtsX"/>
    <property type="match status" value="2"/>
</dbReference>
<feature type="transmembrane region" description="Helical" evidence="6">
    <location>
        <begin position="336"/>
        <end position="354"/>
    </location>
</feature>
<evidence type="ECO:0000256" key="5">
    <source>
        <dbReference type="ARBA" id="ARBA00023136"/>
    </source>
</evidence>
<dbReference type="AlphaFoldDB" id="A0A327RZU6"/>
<feature type="domain" description="MacB-like periplasmic core" evidence="8">
    <location>
        <begin position="20"/>
        <end position="242"/>
    </location>
</feature>
<feature type="transmembrane region" description="Helical" evidence="6">
    <location>
        <begin position="374"/>
        <end position="401"/>
    </location>
</feature>
<dbReference type="InterPro" id="IPR050250">
    <property type="entry name" value="Macrolide_Exporter_MacB"/>
</dbReference>
<organism evidence="9 10">
    <name type="scientific">Gelidibacter algens</name>
    <dbReference type="NCBI Taxonomy" id="49280"/>
    <lineage>
        <taxon>Bacteria</taxon>
        <taxon>Pseudomonadati</taxon>
        <taxon>Bacteroidota</taxon>
        <taxon>Flavobacteriia</taxon>
        <taxon>Flavobacteriales</taxon>
        <taxon>Flavobacteriaceae</taxon>
        <taxon>Gelidibacter</taxon>
    </lineage>
</organism>
<accession>A0A327RZU6</accession>
<dbReference type="PANTHER" id="PTHR30572:SF18">
    <property type="entry name" value="ABC-TYPE MACROLIDE FAMILY EXPORT SYSTEM PERMEASE COMPONENT 2"/>
    <property type="match status" value="1"/>
</dbReference>
<feature type="domain" description="ABC3 transporter permease C-terminal" evidence="7">
    <location>
        <begin position="286"/>
        <end position="402"/>
    </location>
</feature>
<evidence type="ECO:0000313" key="10">
    <source>
        <dbReference type="Proteomes" id="UP000248987"/>
    </source>
</evidence>
<proteinExistence type="predicted"/>
<dbReference type="GO" id="GO:0022857">
    <property type="term" value="F:transmembrane transporter activity"/>
    <property type="evidence" value="ECO:0007669"/>
    <property type="project" value="TreeGrafter"/>
</dbReference>
<feature type="transmembrane region" description="Helical" evidence="6">
    <location>
        <begin position="21"/>
        <end position="43"/>
    </location>
</feature>
<comment type="caution">
    <text evidence="9">The sequence shown here is derived from an EMBL/GenBank/DDBJ whole genome shotgun (WGS) entry which is preliminary data.</text>
</comment>
<evidence type="ECO:0000256" key="6">
    <source>
        <dbReference type="SAM" id="Phobius"/>
    </source>
</evidence>
<feature type="domain" description="ABC3 transporter permease C-terminal" evidence="7">
    <location>
        <begin position="692"/>
        <end position="804"/>
    </location>
</feature>
<reference evidence="9 10" key="1">
    <citation type="submission" date="2018-06" db="EMBL/GenBank/DDBJ databases">
        <title>Genomic Encyclopedia of Archaeal and Bacterial Type Strains, Phase II (KMG-II): from individual species to whole genera.</title>
        <authorList>
            <person name="Goeker M."/>
        </authorList>
    </citation>
    <scope>NUCLEOTIDE SEQUENCE [LARGE SCALE GENOMIC DNA]</scope>
    <source>
        <strain evidence="9 10">DSM 12408</strain>
    </source>
</reference>
<gene>
    <name evidence="9" type="ORF">LX77_02947</name>
</gene>
<keyword evidence="10" id="KW-1185">Reference proteome</keyword>
<evidence type="ECO:0000256" key="3">
    <source>
        <dbReference type="ARBA" id="ARBA00022692"/>
    </source>
</evidence>
<evidence type="ECO:0000256" key="2">
    <source>
        <dbReference type="ARBA" id="ARBA00022475"/>
    </source>
</evidence>
<dbReference type="InterPro" id="IPR003838">
    <property type="entry name" value="ABC3_permease_C"/>
</dbReference>
<dbReference type="InterPro" id="IPR025857">
    <property type="entry name" value="MacB_PCD"/>
</dbReference>
<sequence>MIRHHFKIARRYLFKNKLYSILNIVGLALGIAAFVIIMLYVGYERSYDKFDGSDQVYRIYMDYAEGGNFVPGDAQTYNLTGPTLKKEFREIIEQVRLYRIENMVFLNGQKLITEPYGSLADASYFKIFDNPLIAGNLIDFEKPNTMILTKTLAEKIFGKEQAVGKRLSVFDDGEATMEVVGIINDIPKNTHFKINFLISFSTINTWEGMENNAKPNWSRNNFFTYVKVAEHIDFEALQKKIIASDFENDPDERHNIEPISAIHLNSNKPFEAEANGSLSRVRFLSAIAFIILILSWLNYINLATAKSLERSKEVGIRKVAGAQRSQLMFQSLGESLLLNLLAMLFAIGLVYLSLPLFNTFVGIELNLGFSNLSVILPYLGFILLGTLLSGLYPALVISGFSPIRALKGKVIATRDGVNIRKGLIGLQFFATVVLIIGTLVVSQQIQFLRAQPLGVDLSQTVALKGEILANENDSIIRQKSTVLQSELMQLPFIESVTQANTYPGDGFDNLSSNIGIGYPNGTKNERLVFYLYGAQPNYFDVLGIKFLAGKTYLRKDPGVQNFDIVINETFARIMGFTDMSEIVGKNVKFWDETWIITGVFEDYHHFGLKSKIEPMFIGDINWAFGSGGLDNVIVKMNTAGLSLATMDTNLEQIKQKWNELFPQSTLDYTFLDKKFEAQYEEDTKFGAAFQLFTGLAIFIAALGLFGLTSYTILQRKKEIGIRKVSGASVMQILTLLNKDFLKLVAISFIFAAPIAWYVMDKWLQEFAYQTTLKWWIFGLAGVAAFLVAIISVSFQAIKAAITNPVKSLRTE</sequence>